<dbReference type="EMBL" id="VSRR010052634">
    <property type="protein sequence ID" value="MPC79983.1"/>
    <property type="molecule type" value="Genomic_DNA"/>
</dbReference>
<name>A0A5B7ICI5_PORTR</name>
<gene>
    <name evidence="1" type="ORF">E2C01_074543</name>
</gene>
<evidence type="ECO:0000313" key="2">
    <source>
        <dbReference type="Proteomes" id="UP000324222"/>
    </source>
</evidence>
<protein>
    <submittedName>
        <fullName evidence="1">Uncharacterized protein</fullName>
    </submittedName>
</protein>
<keyword evidence="2" id="KW-1185">Reference proteome</keyword>
<evidence type="ECO:0000313" key="1">
    <source>
        <dbReference type="EMBL" id="MPC79983.1"/>
    </source>
</evidence>
<sequence length="10" mass="1294">MRKRWRSTSS</sequence>
<accession>A0A5B7ICI5</accession>
<reference evidence="1 2" key="1">
    <citation type="submission" date="2019-05" db="EMBL/GenBank/DDBJ databases">
        <title>Another draft genome of Portunus trituberculatus and its Hox gene families provides insights of decapod evolution.</title>
        <authorList>
            <person name="Jeong J.-H."/>
            <person name="Song I."/>
            <person name="Kim S."/>
            <person name="Choi T."/>
            <person name="Kim D."/>
            <person name="Ryu S."/>
            <person name="Kim W."/>
        </authorList>
    </citation>
    <scope>NUCLEOTIDE SEQUENCE [LARGE SCALE GENOMIC DNA]</scope>
    <source>
        <tissue evidence="1">Muscle</tissue>
    </source>
</reference>
<dbReference type="Proteomes" id="UP000324222">
    <property type="component" value="Unassembled WGS sequence"/>
</dbReference>
<comment type="caution">
    <text evidence="1">The sequence shown here is derived from an EMBL/GenBank/DDBJ whole genome shotgun (WGS) entry which is preliminary data.</text>
</comment>
<proteinExistence type="predicted"/>
<organism evidence="1 2">
    <name type="scientific">Portunus trituberculatus</name>
    <name type="common">Swimming crab</name>
    <name type="synonym">Neptunus trituberculatus</name>
    <dbReference type="NCBI Taxonomy" id="210409"/>
    <lineage>
        <taxon>Eukaryota</taxon>
        <taxon>Metazoa</taxon>
        <taxon>Ecdysozoa</taxon>
        <taxon>Arthropoda</taxon>
        <taxon>Crustacea</taxon>
        <taxon>Multicrustacea</taxon>
        <taxon>Malacostraca</taxon>
        <taxon>Eumalacostraca</taxon>
        <taxon>Eucarida</taxon>
        <taxon>Decapoda</taxon>
        <taxon>Pleocyemata</taxon>
        <taxon>Brachyura</taxon>
        <taxon>Eubrachyura</taxon>
        <taxon>Portunoidea</taxon>
        <taxon>Portunidae</taxon>
        <taxon>Portuninae</taxon>
        <taxon>Portunus</taxon>
    </lineage>
</organism>